<name>A0A5J5B1F2_9ASTE</name>
<feature type="region of interest" description="Disordered" evidence="1">
    <location>
        <begin position="1"/>
        <end position="24"/>
    </location>
</feature>
<proteinExistence type="predicted"/>
<dbReference type="PANTHER" id="PTHR33127:SF69">
    <property type="entry name" value="OS09G0340800 PROTEIN"/>
    <property type="match status" value="1"/>
</dbReference>
<protein>
    <recommendedName>
        <fullName evidence="2">KIB1-4 beta-propeller domain-containing protein</fullName>
    </recommendedName>
</protein>
<reference evidence="3 4" key="1">
    <citation type="submission" date="2019-09" db="EMBL/GenBank/DDBJ databases">
        <title>A chromosome-level genome assembly of the Chinese tupelo Nyssa sinensis.</title>
        <authorList>
            <person name="Yang X."/>
            <person name="Kang M."/>
            <person name="Yang Y."/>
            <person name="Xiong H."/>
            <person name="Wang M."/>
            <person name="Zhang Z."/>
            <person name="Wang Z."/>
            <person name="Wu H."/>
            <person name="Ma T."/>
            <person name="Liu J."/>
            <person name="Xi Z."/>
        </authorList>
    </citation>
    <scope>NUCLEOTIDE SEQUENCE [LARGE SCALE GENOMIC DNA]</scope>
    <source>
        <strain evidence="3">J267</strain>
        <tissue evidence="3">Leaf</tissue>
    </source>
</reference>
<keyword evidence="4" id="KW-1185">Reference proteome</keyword>
<accession>A0A5J5B1F2</accession>
<feature type="domain" description="KIB1-4 beta-propeller" evidence="2">
    <location>
        <begin position="171"/>
        <end position="354"/>
    </location>
</feature>
<evidence type="ECO:0000313" key="4">
    <source>
        <dbReference type="Proteomes" id="UP000325577"/>
    </source>
</evidence>
<evidence type="ECO:0000259" key="2">
    <source>
        <dbReference type="Pfam" id="PF03478"/>
    </source>
</evidence>
<evidence type="ECO:0000313" key="3">
    <source>
        <dbReference type="EMBL" id="KAA8536370.1"/>
    </source>
</evidence>
<dbReference type="Pfam" id="PF03478">
    <property type="entry name" value="Beta-prop_KIB1-4"/>
    <property type="match status" value="1"/>
</dbReference>
<dbReference type="Proteomes" id="UP000325577">
    <property type="component" value="Linkage Group LG16"/>
</dbReference>
<sequence>MAPKAKKGRPNKGTTTTTTTRPWPDLPQQLIHLISRQSTLMQNFSFGGVTKSWRAAPRKCNPVGKSPWLQLSDTNEGNCATQPHISNISFFLLDDFGYCNFGGHVKRPWRLWHIIPPWDTNVPLKYATLSTSPADPKGYIEMVLTDGFRPWRIIPPRYTNVPIKYTAPPTSPADPSGYIWMVLTGTCCPAFVFHRIGGGENVNAWIKQDCTLIDPHASNQQRMQFTNAVGFKGHLCALSLQGTLAVIEDIDSHHRITATSTSRAIPFVSSRHFREYLVESNGGILLVFLISRKTINIVDDVEVFGLHIPRLSRVKIESLGDRALFVGVDCCMLVTASKVGRRRNCICFKHHMVDGWWVFDMERGSISPWLEQH</sequence>
<evidence type="ECO:0000256" key="1">
    <source>
        <dbReference type="SAM" id="MobiDB-lite"/>
    </source>
</evidence>
<gene>
    <name evidence="3" type="ORF">F0562_028848</name>
</gene>
<dbReference type="PANTHER" id="PTHR33127">
    <property type="entry name" value="TRANSMEMBRANE PROTEIN"/>
    <property type="match status" value="1"/>
</dbReference>
<dbReference type="AlphaFoldDB" id="A0A5J5B1F2"/>
<dbReference type="InterPro" id="IPR005174">
    <property type="entry name" value="KIB1-4_b-propeller"/>
</dbReference>
<organism evidence="3 4">
    <name type="scientific">Nyssa sinensis</name>
    <dbReference type="NCBI Taxonomy" id="561372"/>
    <lineage>
        <taxon>Eukaryota</taxon>
        <taxon>Viridiplantae</taxon>
        <taxon>Streptophyta</taxon>
        <taxon>Embryophyta</taxon>
        <taxon>Tracheophyta</taxon>
        <taxon>Spermatophyta</taxon>
        <taxon>Magnoliopsida</taxon>
        <taxon>eudicotyledons</taxon>
        <taxon>Gunneridae</taxon>
        <taxon>Pentapetalae</taxon>
        <taxon>asterids</taxon>
        <taxon>Cornales</taxon>
        <taxon>Nyssaceae</taxon>
        <taxon>Nyssa</taxon>
    </lineage>
</organism>
<dbReference type="OrthoDB" id="642536at2759"/>
<dbReference type="EMBL" id="CM018039">
    <property type="protein sequence ID" value="KAA8536370.1"/>
    <property type="molecule type" value="Genomic_DNA"/>
</dbReference>
<feature type="compositionally biased region" description="Basic residues" evidence="1">
    <location>
        <begin position="1"/>
        <end position="10"/>
    </location>
</feature>